<evidence type="ECO:0000313" key="1">
    <source>
        <dbReference type="EMBL" id="OMJ66750.1"/>
    </source>
</evidence>
<gene>
    <name evidence="1" type="ORF">SteCoe_36304</name>
</gene>
<organism evidence="1 2">
    <name type="scientific">Stentor coeruleus</name>
    <dbReference type="NCBI Taxonomy" id="5963"/>
    <lineage>
        <taxon>Eukaryota</taxon>
        <taxon>Sar</taxon>
        <taxon>Alveolata</taxon>
        <taxon>Ciliophora</taxon>
        <taxon>Postciliodesmatophora</taxon>
        <taxon>Heterotrichea</taxon>
        <taxon>Heterotrichida</taxon>
        <taxon>Stentoridae</taxon>
        <taxon>Stentor</taxon>
    </lineage>
</organism>
<evidence type="ECO:0000313" key="2">
    <source>
        <dbReference type="Proteomes" id="UP000187209"/>
    </source>
</evidence>
<dbReference type="SUPFAM" id="SSF50729">
    <property type="entry name" value="PH domain-like"/>
    <property type="match status" value="1"/>
</dbReference>
<name>A0A1R2AQR6_9CILI</name>
<dbReference type="EMBL" id="MPUH01001643">
    <property type="protein sequence ID" value="OMJ66750.1"/>
    <property type="molecule type" value="Genomic_DNA"/>
</dbReference>
<dbReference type="AlphaFoldDB" id="A0A1R2AQR6"/>
<dbReference type="Proteomes" id="UP000187209">
    <property type="component" value="Unassembled WGS sequence"/>
</dbReference>
<evidence type="ECO:0008006" key="3">
    <source>
        <dbReference type="Google" id="ProtNLM"/>
    </source>
</evidence>
<dbReference type="InterPro" id="IPR011993">
    <property type="entry name" value="PH-like_dom_sf"/>
</dbReference>
<protein>
    <recommendedName>
        <fullName evidence="3">PH domain-containing protein</fullName>
    </recommendedName>
</protein>
<proteinExistence type="predicted"/>
<accession>A0A1R2AQR6</accession>
<dbReference type="Gene3D" id="2.30.29.30">
    <property type="entry name" value="Pleckstrin-homology domain (PH domain)/Phosphotyrosine-binding domain (PTB)"/>
    <property type="match status" value="1"/>
</dbReference>
<comment type="caution">
    <text evidence="1">The sequence shown here is derived from an EMBL/GenBank/DDBJ whole genome shotgun (WGS) entry which is preliminary data.</text>
</comment>
<reference evidence="1 2" key="1">
    <citation type="submission" date="2016-11" db="EMBL/GenBank/DDBJ databases">
        <title>The macronuclear genome of Stentor coeruleus: a giant cell with tiny introns.</title>
        <authorList>
            <person name="Slabodnick M."/>
            <person name="Ruby J.G."/>
            <person name="Reiff S.B."/>
            <person name="Swart E.C."/>
            <person name="Gosai S."/>
            <person name="Prabakaran S."/>
            <person name="Witkowska E."/>
            <person name="Larue G.E."/>
            <person name="Fisher S."/>
            <person name="Freeman R.M."/>
            <person name="Gunawardena J."/>
            <person name="Chu W."/>
            <person name="Stover N.A."/>
            <person name="Gregory B.D."/>
            <person name="Nowacki M."/>
            <person name="Derisi J."/>
            <person name="Roy S.W."/>
            <person name="Marshall W.F."/>
            <person name="Sood P."/>
        </authorList>
    </citation>
    <scope>NUCLEOTIDE SEQUENCE [LARGE SCALE GENOMIC DNA]</scope>
    <source>
        <strain evidence="1">WM001</strain>
    </source>
</reference>
<keyword evidence="2" id="KW-1185">Reference proteome</keyword>
<sequence length="242" mass="28225">MAKESFVIKNFLGTSPAFTCESRIFDSISERFKPGSIASPIVSTQYVASPLLVETMQGEMRRFKKGSKELNIPRWCVLNSSTFKYYKNQFSAMCEDKPLYTIPTALITSVKAISKRNEYVLEIITRKHDITTTPMTKKLYTKSTITLATERHLLNKPRHFDQKLGRYTKPTVREMCLPNPNKQFVKRSSTVRNNRNSWTSRENMMYMTEERLIFFVTTKDEWEKWQNSFKVVARIVVTKGNN</sequence>